<dbReference type="STRING" id="684364.F4NTE7"/>
<dbReference type="GeneID" id="18240285"/>
<reference evidence="2 3" key="1">
    <citation type="submission" date="2009-12" db="EMBL/GenBank/DDBJ databases">
        <title>The draft genome of Batrachochytrium dendrobatidis.</title>
        <authorList>
            <consortium name="US DOE Joint Genome Institute (JGI-PGF)"/>
            <person name="Kuo A."/>
            <person name="Salamov A."/>
            <person name="Schmutz J."/>
            <person name="Lucas S."/>
            <person name="Pitluck S."/>
            <person name="Rosenblum E."/>
            <person name="Stajich J."/>
            <person name="Eisen M."/>
            <person name="Grigoriev I.V."/>
        </authorList>
    </citation>
    <scope>NUCLEOTIDE SEQUENCE [LARGE SCALE GENOMIC DNA]</scope>
    <source>
        <strain evidence="3">JAM81 / FGSC 10211</strain>
    </source>
</reference>
<dbReference type="PANTHER" id="PTHR11786:SF0">
    <property type="entry name" value="ARYLAMINE N-ACETYLTRANSFERASE 4-RELATED"/>
    <property type="match status" value="1"/>
</dbReference>
<evidence type="ECO:0000313" key="3">
    <source>
        <dbReference type="Proteomes" id="UP000007241"/>
    </source>
</evidence>
<evidence type="ECO:0000256" key="1">
    <source>
        <dbReference type="ARBA" id="ARBA00006547"/>
    </source>
</evidence>
<accession>F4NTE7</accession>
<dbReference type="RefSeq" id="XP_006675713.1">
    <property type="nucleotide sequence ID" value="XM_006675650.1"/>
</dbReference>
<gene>
    <name evidence="2" type="ORF">BATDEDRAFT_33982</name>
</gene>
<dbReference type="AlphaFoldDB" id="F4NTE7"/>
<name>F4NTE7_BATDJ</name>
<dbReference type="PANTHER" id="PTHR11786">
    <property type="entry name" value="N-HYDROXYARYLAMINE O-ACETYLTRANSFERASE"/>
    <property type="match status" value="1"/>
</dbReference>
<dbReference type="Proteomes" id="UP000007241">
    <property type="component" value="Unassembled WGS sequence"/>
</dbReference>
<dbReference type="GO" id="GO:0016407">
    <property type="term" value="F:acetyltransferase activity"/>
    <property type="evidence" value="ECO:0007669"/>
    <property type="project" value="InterPro"/>
</dbReference>
<comment type="similarity">
    <text evidence="1">Belongs to the arylamine N-acetyltransferase family.</text>
</comment>
<dbReference type="Gene3D" id="3.30.2140.20">
    <property type="match status" value="1"/>
</dbReference>
<dbReference type="OrthoDB" id="2153429at2759"/>
<dbReference type="Pfam" id="PF00797">
    <property type="entry name" value="Acetyltransf_2"/>
    <property type="match status" value="1"/>
</dbReference>
<dbReference type="SUPFAM" id="SSF54001">
    <property type="entry name" value="Cysteine proteinases"/>
    <property type="match status" value="1"/>
</dbReference>
<keyword evidence="3" id="KW-1185">Reference proteome</keyword>
<sequence length="309" mass="34736">MTSIGQDIAPILDKVLSVLSLVESKLEQLFSLHRMLCLTIPYENLSVYYGTQPPTMDVRAICKKLSSGIRGGYCLELNTFYALLLQRLGFGVEKRSAKVILGMTEECDRANRDDSHIVLIVSLPQGVAADGESGWTGKWLCDIGAADFAPMEPMPFRDYTAEIPATPGSGGKTFKLVQGSWLNKQGWFFTYHDKAKQTDSDLVESASQSTPVYDRFFFFEDVDCDDEHFNAMNDQVKQPEKCPPFPFNTEYATFSKPDGSRMTVIGTKKDGYTFYERSHLGKTLRSEKLIGEEELKQVLLLHFSIVFPI</sequence>
<dbReference type="InterPro" id="IPR038765">
    <property type="entry name" value="Papain-like_cys_pep_sf"/>
</dbReference>
<dbReference type="EMBL" id="GL882879">
    <property type="protein sequence ID" value="EGF83102.1"/>
    <property type="molecule type" value="Genomic_DNA"/>
</dbReference>
<evidence type="ECO:0000313" key="2">
    <source>
        <dbReference type="EMBL" id="EGF83102.1"/>
    </source>
</evidence>
<organism evidence="2 3">
    <name type="scientific">Batrachochytrium dendrobatidis (strain JAM81 / FGSC 10211)</name>
    <name type="common">Frog chytrid fungus</name>
    <dbReference type="NCBI Taxonomy" id="684364"/>
    <lineage>
        <taxon>Eukaryota</taxon>
        <taxon>Fungi</taxon>
        <taxon>Fungi incertae sedis</taxon>
        <taxon>Chytridiomycota</taxon>
        <taxon>Chytridiomycota incertae sedis</taxon>
        <taxon>Chytridiomycetes</taxon>
        <taxon>Rhizophydiales</taxon>
        <taxon>Rhizophydiales incertae sedis</taxon>
        <taxon>Batrachochytrium</taxon>
    </lineage>
</organism>
<dbReference type="InParanoid" id="F4NTE7"/>
<dbReference type="HOGENOM" id="CLU_900101_0_0_1"/>
<proteinExistence type="inferred from homology"/>
<dbReference type="InterPro" id="IPR001447">
    <property type="entry name" value="Arylamine_N-AcTrfase"/>
</dbReference>
<protein>
    <submittedName>
        <fullName evidence="2">Uncharacterized protein</fullName>
    </submittedName>
</protein>
<dbReference type="InterPro" id="IPR053710">
    <property type="entry name" value="Arylamine_NAT_domain_sf"/>
</dbReference>